<dbReference type="AlphaFoldDB" id="A0AAD9QHC8"/>
<organism evidence="2 3">
    <name type="scientific">Acropora cervicornis</name>
    <name type="common">Staghorn coral</name>
    <dbReference type="NCBI Taxonomy" id="6130"/>
    <lineage>
        <taxon>Eukaryota</taxon>
        <taxon>Metazoa</taxon>
        <taxon>Cnidaria</taxon>
        <taxon>Anthozoa</taxon>
        <taxon>Hexacorallia</taxon>
        <taxon>Scleractinia</taxon>
        <taxon>Astrocoeniina</taxon>
        <taxon>Acroporidae</taxon>
        <taxon>Acropora</taxon>
    </lineage>
</organism>
<proteinExistence type="predicted"/>
<feature type="compositionally biased region" description="Acidic residues" evidence="1">
    <location>
        <begin position="131"/>
        <end position="141"/>
    </location>
</feature>
<evidence type="ECO:0000256" key="1">
    <source>
        <dbReference type="SAM" id="MobiDB-lite"/>
    </source>
</evidence>
<comment type="caution">
    <text evidence="2">The sequence shown here is derived from an EMBL/GenBank/DDBJ whole genome shotgun (WGS) entry which is preliminary data.</text>
</comment>
<accession>A0AAD9QHC8</accession>
<keyword evidence="3" id="KW-1185">Reference proteome</keyword>
<evidence type="ECO:0000313" key="3">
    <source>
        <dbReference type="Proteomes" id="UP001249851"/>
    </source>
</evidence>
<gene>
    <name evidence="2" type="ORF">P5673_015726</name>
</gene>
<feature type="region of interest" description="Disordered" evidence="1">
    <location>
        <begin position="119"/>
        <end position="141"/>
    </location>
</feature>
<reference evidence="2" key="1">
    <citation type="journal article" date="2023" name="G3 (Bethesda)">
        <title>Whole genome assembly and annotation of the endangered Caribbean coral Acropora cervicornis.</title>
        <authorList>
            <person name="Selwyn J.D."/>
            <person name="Vollmer S.V."/>
        </authorList>
    </citation>
    <scope>NUCLEOTIDE SEQUENCE</scope>
    <source>
        <strain evidence="2">K2</strain>
    </source>
</reference>
<protein>
    <submittedName>
        <fullName evidence="2">Uncharacterized protein</fullName>
    </submittedName>
</protein>
<name>A0AAD9QHC8_ACRCE</name>
<feature type="compositionally biased region" description="Basic and acidic residues" evidence="1">
    <location>
        <begin position="1"/>
        <end position="13"/>
    </location>
</feature>
<sequence>MESQKRPRSEHNDTSVSKTFPRIAIPIHSETKEAVKLLLSEGKKKAERVEMKKFDEIQFLEELKKRIACEDLSPKPGQSTSEGIQCTQRKEKLMARGEKVSDEQSKELAKLIECISSSEEGQEAEKAVCNEADEQPGAELY</sequence>
<evidence type="ECO:0000313" key="2">
    <source>
        <dbReference type="EMBL" id="KAK2561252.1"/>
    </source>
</evidence>
<reference evidence="2" key="2">
    <citation type="journal article" date="2023" name="Science">
        <title>Genomic signatures of disease resistance in endangered staghorn corals.</title>
        <authorList>
            <person name="Vollmer S.V."/>
            <person name="Selwyn J.D."/>
            <person name="Despard B.A."/>
            <person name="Roesel C.L."/>
        </authorList>
    </citation>
    <scope>NUCLEOTIDE SEQUENCE</scope>
    <source>
        <strain evidence="2">K2</strain>
    </source>
</reference>
<feature type="region of interest" description="Disordered" evidence="1">
    <location>
        <begin position="1"/>
        <end position="22"/>
    </location>
</feature>
<dbReference type="EMBL" id="JARQWQ010000033">
    <property type="protein sequence ID" value="KAK2561252.1"/>
    <property type="molecule type" value="Genomic_DNA"/>
</dbReference>
<dbReference type="Proteomes" id="UP001249851">
    <property type="component" value="Unassembled WGS sequence"/>
</dbReference>